<dbReference type="OrthoDB" id="2571985at2759"/>
<comment type="caution">
    <text evidence="2">The sequence shown here is derived from an EMBL/GenBank/DDBJ whole genome shotgun (WGS) entry which is preliminary data.</text>
</comment>
<evidence type="ECO:0000313" key="2">
    <source>
        <dbReference type="EMBL" id="RFU29309.1"/>
    </source>
</evidence>
<name>A0A3E2H7D6_SCYLI</name>
<proteinExistence type="predicted"/>
<feature type="compositionally biased region" description="Basic and acidic residues" evidence="1">
    <location>
        <begin position="158"/>
        <end position="192"/>
    </location>
</feature>
<dbReference type="Proteomes" id="UP000258309">
    <property type="component" value="Unassembled WGS sequence"/>
</dbReference>
<evidence type="ECO:0000313" key="3">
    <source>
        <dbReference type="Proteomes" id="UP000258309"/>
    </source>
</evidence>
<dbReference type="AlphaFoldDB" id="A0A3E2H7D6"/>
<gene>
    <name evidence="2" type="ORF">B7463_g7031</name>
</gene>
<dbReference type="Gene3D" id="3.40.630.30">
    <property type="match status" value="1"/>
</dbReference>
<organism evidence="2 3">
    <name type="scientific">Scytalidium lignicola</name>
    <name type="common">Hyphomycete</name>
    <dbReference type="NCBI Taxonomy" id="5539"/>
    <lineage>
        <taxon>Eukaryota</taxon>
        <taxon>Fungi</taxon>
        <taxon>Dikarya</taxon>
        <taxon>Ascomycota</taxon>
        <taxon>Pezizomycotina</taxon>
        <taxon>Leotiomycetes</taxon>
        <taxon>Leotiomycetes incertae sedis</taxon>
        <taxon>Scytalidium</taxon>
    </lineage>
</organism>
<sequence>MTKLSLDCHEEIYYLETSDGTVTPAALYELNLNDDSGHHVPPKTLDPETGDIVGYARWILPPTHATTEDSTLAWPEAVVLAAGPDEEAEIRRIADTAIWDPNTDSDELLLPIREIKNEILTRKPYMRLDYLAVHPQNQAQYQNKRGRDDKPPQAQDQDGARQRGADSEPDADAHHEDARDESPREDDSSRSNEDEDGSFDPDVISAGTSAWMTQLHVLSHRAGVVEGIGFISGVGKYYDSAMVKVDPGDDPDFDENAEFICYDSAFPFHWCCFELLIAVFEKSGVAELDKNLLFWTMSRAKSLFASSLDKLDYGEAGPIQEQWWTEEAGKEFVVVQPTASIGKVVEVIKNKCSKLMSAFNPTLSQAYKISRVRNDPFKGLPVELLDRICSFISLGPLVALATASVIIDSYFTDQGISFWRRYIEDNMPWNFEMLRLLDSAASDPVNQTTKMESHRMNYTKILLWIDEESTPRRWMRGPFMSMANRRRIWDVCEQLEELYWKQCARRNVIRK</sequence>
<feature type="non-terminal residue" evidence="2">
    <location>
        <position position="511"/>
    </location>
</feature>
<dbReference type="EMBL" id="NCSJ02000133">
    <property type="protein sequence ID" value="RFU29309.1"/>
    <property type="molecule type" value="Genomic_DNA"/>
</dbReference>
<dbReference type="STRING" id="5539.A0A3E2H7D6"/>
<accession>A0A3E2H7D6</accession>
<keyword evidence="3" id="KW-1185">Reference proteome</keyword>
<reference evidence="2 3" key="1">
    <citation type="submission" date="2018-05" db="EMBL/GenBank/DDBJ databases">
        <title>Draft genome sequence of Scytalidium lignicola DSM 105466, a ubiquitous saprotrophic fungus.</title>
        <authorList>
            <person name="Buettner E."/>
            <person name="Gebauer A.M."/>
            <person name="Hofrichter M."/>
            <person name="Liers C."/>
            <person name="Kellner H."/>
        </authorList>
    </citation>
    <scope>NUCLEOTIDE SEQUENCE [LARGE SCALE GENOMIC DNA]</scope>
    <source>
        <strain evidence="2 3">DSM 105466</strain>
    </source>
</reference>
<feature type="region of interest" description="Disordered" evidence="1">
    <location>
        <begin position="139"/>
        <end position="203"/>
    </location>
</feature>
<evidence type="ECO:0000256" key="1">
    <source>
        <dbReference type="SAM" id="MobiDB-lite"/>
    </source>
</evidence>
<dbReference type="OMA" id="LWIDEES"/>
<protein>
    <recommendedName>
        <fullName evidence="4">F-box domain-containing protein</fullName>
    </recommendedName>
</protein>
<feature type="non-terminal residue" evidence="2">
    <location>
        <position position="1"/>
    </location>
</feature>
<evidence type="ECO:0008006" key="4">
    <source>
        <dbReference type="Google" id="ProtNLM"/>
    </source>
</evidence>